<name>A0A164XQ95_9AGAM</name>
<dbReference type="EMBL" id="KV419400">
    <property type="protein sequence ID" value="KZS96191.1"/>
    <property type="molecule type" value="Genomic_DNA"/>
</dbReference>
<evidence type="ECO:0000256" key="5">
    <source>
        <dbReference type="ARBA" id="ARBA00023242"/>
    </source>
</evidence>
<organism evidence="8 9">
    <name type="scientific">Sistotremastrum niveocremeum HHB9708</name>
    <dbReference type="NCBI Taxonomy" id="1314777"/>
    <lineage>
        <taxon>Eukaryota</taxon>
        <taxon>Fungi</taxon>
        <taxon>Dikarya</taxon>
        <taxon>Basidiomycota</taxon>
        <taxon>Agaricomycotina</taxon>
        <taxon>Agaricomycetes</taxon>
        <taxon>Sistotremastrales</taxon>
        <taxon>Sistotremastraceae</taxon>
        <taxon>Sertulicium</taxon>
        <taxon>Sertulicium niveocremeum</taxon>
    </lineage>
</organism>
<sequence>MPRATSSGTNPLRRNQACRQCRRKKLKCDAARPHCGTCVKTWKGKIAVAAPPGYIHDPQPDCDYDPGDGASLIPTSSADPTDRVKFLEAQVLELKNQLARGHPNPAYPSPPPPHVTLGPSDTRSPFSTHSTLSTPSVSGPSTPSYSNRHLERTEIVVPESVYLSDRPTNVVGPTPIQATYTNVHRSLDLVYSGWPADLPHPAEVRRLVAVFFQADQCGSRMIHRPSLMAALALPADHKDFPHTALLHAICTTASRWVSGYAERGHDGLRRDPFAEFHAKKVKLYIAQAMTSGFHSLDLLQACILLSWHLYMEGHWAEAWMYVGLQSRASIPFRLNFPGCYYEDELSGGSFLPPPTSALELEKRRRIWWMIFIMDRTVSSSGWSHALPESDAGTEFPMRLLDFQAEHPLPPDCPQSLRSPKSLITHIPEYTDSFTLLLKANILYGKVMDFNTQQNIRKSSLTNRSDLKFSREIRNSAEFQALDRLVAHDFIENIPHGFRNLLGVGEIAEWPTFDVDLYLAHLLPHAATIALHNAFMDLSDANDLSTRRCQNAANQISHAYVLLESTSFEIRRLHPSVVVCWYLAAVFYVQICRHFVQTGSAQAESETWTEINKLRLAMLEYGAQSPIGCRQEKLLQDILTDILKLTTTENPLKNNIPFFAPGEGVSPSASLGSQGGGPVRSPHDHLSVSMSPPCGEIR</sequence>
<dbReference type="AlphaFoldDB" id="A0A164XQ95"/>
<feature type="domain" description="Zn(2)-C6 fungal-type" evidence="7">
    <location>
        <begin position="17"/>
        <end position="64"/>
    </location>
</feature>
<feature type="compositionally biased region" description="Low complexity" evidence="6">
    <location>
        <begin position="130"/>
        <end position="146"/>
    </location>
</feature>
<dbReference type="SMART" id="SM00906">
    <property type="entry name" value="Fungal_trans"/>
    <property type="match status" value="1"/>
</dbReference>
<dbReference type="SUPFAM" id="SSF57701">
    <property type="entry name" value="Zn2/Cys6 DNA-binding domain"/>
    <property type="match status" value="1"/>
</dbReference>
<dbReference type="CDD" id="cd00067">
    <property type="entry name" value="GAL4"/>
    <property type="match status" value="1"/>
</dbReference>
<dbReference type="Pfam" id="PF00172">
    <property type="entry name" value="Zn_clus"/>
    <property type="match status" value="1"/>
</dbReference>
<dbReference type="GO" id="GO:0006351">
    <property type="term" value="P:DNA-templated transcription"/>
    <property type="evidence" value="ECO:0007669"/>
    <property type="project" value="InterPro"/>
</dbReference>
<feature type="compositionally biased region" description="Pro residues" evidence="6">
    <location>
        <begin position="105"/>
        <end position="114"/>
    </location>
</feature>
<evidence type="ECO:0000256" key="2">
    <source>
        <dbReference type="ARBA" id="ARBA00022723"/>
    </source>
</evidence>
<dbReference type="Gene3D" id="4.10.240.10">
    <property type="entry name" value="Zn(2)-C6 fungal-type DNA-binding domain"/>
    <property type="match status" value="1"/>
</dbReference>
<evidence type="ECO:0000259" key="7">
    <source>
        <dbReference type="PROSITE" id="PS50048"/>
    </source>
</evidence>
<proteinExistence type="predicted"/>
<keyword evidence="9" id="KW-1185">Reference proteome</keyword>
<evidence type="ECO:0000256" key="4">
    <source>
        <dbReference type="ARBA" id="ARBA00023163"/>
    </source>
</evidence>
<evidence type="ECO:0000256" key="1">
    <source>
        <dbReference type="ARBA" id="ARBA00004123"/>
    </source>
</evidence>
<evidence type="ECO:0000313" key="8">
    <source>
        <dbReference type="EMBL" id="KZS96191.1"/>
    </source>
</evidence>
<dbReference type="STRING" id="1314777.A0A164XQ95"/>
<dbReference type="PANTHER" id="PTHR47338:SF29">
    <property type="entry name" value="ZN(2)-C6 FUNGAL-TYPE DOMAIN-CONTAINING PROTEIN"/>
    <property type="match status" value="1"/>
</dbReference>
<evidence type="ECO:0000313" key="9">
    <source>
        <dbReference type="Proteomes" id="UP000076722"/>
    </source>
</evidence>
<evidence type="ECO:0000256" key="6">
    <source>
        <dbReference type="SAM" id="MobiDB-lite"/>
    </source>
</evidence>
<dbReference type="InterPro" id="IPR001138">
    <property type="entry name" value="Zn2Cys6_DnaBD"/>
</dbReference>
<comment type="subcellular location">
    <subcellularLocation>
        <location evidence="1">Nucleus</location>
    </subcellularLocation>
</comment>
<dbReference type="GO" id="GO:0000981">
    <property type="term" value="F:DNA-binding transcription factor activity, RNA polymerase II-specific"/>
    <property type="evidence" value="ECO:0007669"/>
    <property type="project" value="InterPro"/>
</dbReference>
<evidence type="ECO:0000256" key="3">
    <source>
        <dbReference type="ARBA" id="ARBA00023015"/>
    </source>
</evidence>
<feature type="region of interest" description="Disordered" evidence="6">
    <location>
        <begin position="665"/>
        <end position="697"/>
    </location>
</feature>
<dbReference type="GO" id="GO:0003677">
    <property type="term" value="F:DNA binding"/>
    <property type="evidence" value="ECO:0007669"/>
    <property type="project" value="InterPro"/>
</dbReference>
<dbReference type="InterPro" id="IPR007219">
    <property type="entry name" value="XnlR_reg_dom"/>
</dbReference>
<dbReference type="CDD" id="cd12148">
    <property type="entry name" value="fungal_TF_MHR"/>
    <property type="match status" value="1"/>
</dbReference>
<keyword evidence="4" id="KW-0804">Transcription</keyword>
<protein>
    <recommendedName>
        <fullName evidence="7">Zn(2)-C6 fungal-type domain-containing protein</fullName>
    </recommendedName>
</protein>
<accession>A0A164XQ95</accession>
<keyword evidence="5" id="KW-0539">Nucleus</keyword>
<gene>
    <name evidence="8" type="ORF">SISNIDRAFT_451896</name>
</gene>
<dbReference type="InterPro" id="IPR050815">
    <property type="entry name" value="TF_fung"/>
</dbReference>
<dbReference type="PANTHER" id="PTHR47338">
    <property type="entry name" value="ZN(II)2CYS6 TRANSCRIPTION FACTOR (EUROFUNG)-RELATED"/>
    <property type="match status" value="1"/>
</dbReference>
<dbReference type="Proteomes" id="UP000076722">
    <property type="component" value="Unassembled WGS sequence"/>
</dbReference>
<keyword evidence="2" id="KW-0479">Metal-binding</keyword>
<dbReference type="OrthoDB" id="5600212at2759"/>
<dbReference type="Pfam" id="PF04082">
    <property type="entry name" value="Fungal_trans"/>
    <property type="match status" value="1"/>
</dbReference>
<feature type="region of interest" description="Disordered" evidence="6">
    <location>
        <begin position="58"/>
        <end position="79"/>
    </location>
</feature>
<keyword evidence="3" id="KW-0805">Transcription regulation</keyword>
<dbReference type="InterPro" id="IPR036864">
    <property type="entry name" value="Zn2-C6_fun-type_DNA-bd_sf"/>
</dbReference>
<dbReference type="GO" id="GO:0005634">
    <property type="term" value="C:nucleus"/>
    <property type="evidence" value="ECO:0007669"/>
    <property type="project" value="UniProtKB-SubCell"/>
</dbReference>
<dbReference type="PROSITE" id="PS50048">
    <property type="entry name" value="ZN2_CY6_FUNGAL_2"/>
    <property type="match status" value="1"/>
</dbReference>
<feature type="compositionally biased region" description="Polar residues" evidence="6">
    <location>
        <begin position="119"/>
        <end position="129"/>
    </location>
</feature>
<dbReference type="GO" id="GO:0008270">
    <property type="term" value="F:zinc ion binding"/>
    <property type="evidence" value="ECO:0007669"/>
    <property type="project" value="InterPro"/>
</dbReference>
<reference evidence="8 9" key="1">
    <citation type="journal article" date="2016" name="Mol. Biol. Evol.">
        <title>Comparative Genomics of Early-Diverging Mushroom-Forming Fungi Provides Insights into the Origins of Lignocellulose Decay Capabilities.</title>
        <authorList>
            <person name="Nagy L.G."/>
            <person name="Riley R."/>
            <person name="Tritt A."/>
            <person name="Adam C."/>
            <person name="Daum C."/>
            <person name="Floudas D."/>
            <person name="Sun H."/>
            <person name="Yadav J.S."/>
            <person name="Pangilinan J."/>
            <person name="Larsson K.H."/>
            <person name="Matsuura K."/>
            <person name="Barry K."/>
            <person name="Labutti K."/>
            <person name="Kuo R."/>
            <person name="Ohm R.A."/>
            <person name="Bhattacharya S.S."/>
            <person name="Shirouzu T."/>
            <person name="Yoshinaga Y."/>
            <person name="Martin F.M."/>
            <person name="Grigoriev I.V."/>
            <person name="Hibbett D.S."/>
        </authorList>
    </citation>
    <scope>NUCLEOTIDE SEQUENCE [LARGE SCALE GENOMIC DNA]</scope>
    <source>
        <strain evidence="8 9">HHB9708</strain>
    </source>
</reference>
<feature type="region of interest" description="Disordered" evidence="6">
    <location>
        <begin position="100"/>
        <end position="149"/>
    </location>
</feature>